<dbReference type="Proteomes" id="UP000270036">
    <property type="component" value="Chromosome"/>
</dbReference>
<organism evidence="3 4">
    <name type="scientific">Kaistella antarctica</name>
    <dbReference type="NCBI Taxonomy" id="266748"/>
    <lineage>
        <taxon>Bacteria</taxon>
        <taxon>Pseudomonadati</taxon>
        <taxon>Bacteroidota</taxon>
        <taxon>Flavobacteriia</taxon>
        <taxon>Flavobacteriales</taxon>
        <taxon>Weeksellaceae</taxon>
        <taxon>Chryseobacterium group</taxon>
        <taxon>Kaistella</taxon>
    </lineage>
</organism>
<sequence>MSNGTAFTAPSGATNLGSFNTLLQSVNPNLTVGGYPDVWTEFTITISGLSATPIATNLGFRYFVTVGGPAGDNSDYMGIDTFSVVRPVMAVSNVNKAKVSIYPNPATDYLKVNSDSKISSIEIFDISGKKVKAELVDGAVDVQNLTKGSYVIKITDASGATTQKFIKK</sequence>
<evidence type="ECO:0000313" key="3">
    <source>
        <dbReference type="EMBL" id="VEI00027.1"/>
    </source>
</evidence>
<dbReference type="KEGG" id="cant:NCTC13489_01910"/>
<accession>A0A448NSD5</accession>
<evidence type="ECO:0000256" key="1">
    <source>
        <dbReference type="ARBA" id="ARBA00022729"/>
    </source>
</evidence>
<gene>
    <name evidence="3" type="ORF">NCTC13489_01910</name>
</gene>
<proteinExistence type="predicted"/>
<evidence type="ECO:0000313" key="4">
    <source>
        <dbReference type="Proteomes" id="UP000270036"/>
    </source>
</evidence>
<protein>
    <submittedName>
        <fullName evidence="3">Por secretion system C-terminal sorting domain</fullName>
    </submittedName>
</protein>
<dbReference type="NCBIfam" id="TIGR04183">
    <property type="entry name" value="Por_Secre_tail"/>
    <property type="match status" value="1"/>
</dbReference>
<dbReference type="InterPro" id="IPR026444">
    <property type="entry name" value="Secre_tail"/>
</dbReference>
<dbReference type="AlphaFoldDB" id="A0A448NSD5"/>
<dbReference type="Gene3D" id="2.60.120.200">
    <property type="match status" value="1"/>
</dbReference>
<name>A0A448NSD5_9FLAO</name>
<dbReference type="EMBL" id="LR134441">
    <property type="protein sequence ID" value="VEI00027.1"/>
    <property type="molecule type" value="Genomic_DNA"/>
</dbReference>
<feature type="domain" description="Secretion system C-terminal sorting" evidence="2">
    <location>
        <begin position="101"/>
        <end position="166"/>
    </location>
</feature>
<dbReference type="Pfam" id="PF18962">
    <property type="entry name" value="Por_Secre_tail"/>
    <property type="match status" value="1"/>
</dbReference>
<reference evidence="3 4" key="1">
    <citation type="submission" date="2018-12" db="EMBL/GenBank/DDBJ databases">
        <authorList>
            <consortium name="Pathogen Informatics"/>
        </authorList>
    </citation>
    <scope>NUCLEOTIDE SEQUENCE [LARGE SCALE GENOMIC DNA]</scope>
    <source>
        <strain evidence="3 4">NCTC13489</strain>
    </source>
</reference>
<evidence type="ECO:0000259" key="2">
    <source>
        <dbReference type="Pfam" id="PF18962"/>
    </source>
</evidence>
<keyword evidence="1" id="KW-0732">Signal</keyword>